<sequence length="103" mass="11109">MSSPLRRLRDTLSGPIRLPLGVAAAVLCLGVAVLHATVLTVRAPVGLAAFHEFLVRWAHPAVWVVLGAICLEYALRAERVVLTRTAMLAIGLYFTFLLSLGFA</sequence>
<dbReference type="AlphaFoldDB" id="A0A2S6GYV4"/>
<dbReference type="OrthoDB" id="3694595at2"/>
<dbReference type="EMBL" id="PTIX01000002">
    <property type="protein sequence ID" value="PPK70388.1"/>
    <property type="molecule type" value="Genomic_DNA"/>
</dbReference>
<feature type="transmembrane region" description="Helical" evidence="1">
    <location>
        <begin position="57"/>
        <end position="75"/>
    </location>
</feature>
<evidence type="ECO:0000313" key="3">
    <source>
        <dbReference type="Proteomes" id="UP000239203"/>
    </source>
</evidence>
<comment type="caution">
    <text evidence="2">The sequence shown here is derived from an EMBL/GenBank/DDBJ whole genome shotgun (WGS) entry which is preliminary data.</text>
</comment>
<keyword evidence="1" id="KW-0812">Transmembrane</keyword>
<dbReference type="RefSeq" id="WP_104477305.1">
    <property type="nucleotide sequence ID" value="NZ_CP154825.1"/>
</dbReference>
<evidence type="ECO:0000256" key="1">
    <source>
        <dbReference type="SAM" id="Phobius"/>
    </source>
</evidence>
<name>A0A2S6GYV4_9PSEU</name>
<reference evidence="2 3" key="1">
    <citation type="submission" date="2018-02" db="EMBL/GenBank/DDBJ databases">
        <title>Genomic Encyclopedia of Archaeal and Bacterial Type Strains, Phase II (KMG-II): from individual species to whole genera.</title>
        <authorList>
            <person name="Goeker M."/>
        </authorList>
    </citation>
    <scope>NUCLEOTIDE SEQUENCE [LARGE SCALE GENOMIC DNA]</scope>
    <source>
        <strain evidence="2 3">YU 961-1</strain>
    </source>
</reference>
<evidence type="ECO:0000313" key="2">
    <source>
        <dbReference type="EMBL" id="PPK70388.1"/>
    </source>
</evidence>
<feature type="transmembrane region" description="Helical" evidence="1">
    <location>
        <begin position="20"/>
        <end position="45"/>
    </location>
</feature>
<keyword evidence="1" id="KW-1133">Transmembrane helix</keyword>
<feature type="transmembrane region" description="Helical" evidence="1">
    <location>
        <begin position="82"/>
        <end position="102"/>
    </location>
</feature>
<proteinExistence type="predicted"/>
<accession>A0A2S6GYV4</accession>
<organism evidence="2 3">
    <name type="scientific">Actinokineospora auranticolor</name>
    <dbReference type="NCBI Taxonomy" id="155976"/>
    <lineage>
        <taxon>Bacteria</taxon>
        <taxon>Bacillati</taxon>
        <taxon>Actinomycetota</taxon>
        <taxon>Actinomycetes</taxon>
        <taxon>Pseudonocardiales</taxon>
        <taxon>Pseudonocardiaceae</taxon>
        <taxon>Actinokineospora</taxon>
    </lineage>
</organism>
<protein>
    <submittedName>
        <fullName evidence="2">Uncharacterized protein</fullName>
    </submittedName>
</protein>
<gene>
    <name evidence="2" type="ORF">CLV40_102302</name>
</gene>
<keyword evidence="1" id="KW-0472">Membrane</keyword>
<dbReference type="Proteomes" id="UP000239203">
    <property type="component" value="Unassembled WGS sequence"/>
</dbReference>
<keyword evidence="3" id="KW-1185">Reference proteome</keyword>